<dbReference type="RefSeq" id="WP_179805399.1">
    <property type="nucleotide sequence ID" value="NZ_JACCCQ010000001.1"/>
</dbReference>
<name>A0ABX2RTA0_9ACTN</name>
<keyword evidence="3" id="KW-1185">Reference proteome</keyword>
<feature type="region of interest" description="Disordered" evidence="1">
    <location>
        <begin position="44"/>
        <end position="78"/>
    </location>
</feature>
<accession>A0ABX2RTA0</accession>
<evidence type="ECO:0000313" key="3">
    <source>
        <dbReference type="Proteomes" id="UP000631553"/>
    </source>
</evidence>
<comment type="caution">
    <text evidence="2">The sequence shown here is derived from an EMBL/GenBank/DDBJ whole genome shotgun (WGS) entry which is preliminary data.</text>
</comment>
<organism evidence="2 3">
    <name type="scientific">Micromonospora purpureochromogenes</name>
    <dbReference type="NCBI Taxonomy" id="47872"/>
    <lineage>
        <taxon>Bacteria</taxon>
        <taxon>Bacillati</taxon>
        <taxon>Actinomycetota</taxon>
        <taxon>Actinomycetes</taxon>
        <taxon>Micromonosporales</taxon>
        <taxon>Micromonosporaceae</taxon>
        <taxon>Micromonospora</taxon>
    </lineage>
</organism>
<feature type="compositionally biased region" description="Basic and acidic residues" evidence="1">
    <location>
        <begin position="63"/>
        <end position="72"/>
    </location>
</feature>
<proteinExistence type="predicted"/>
<dbReference type="EMBL" id="JACCCQ010000001">
    <property type="protein sequence ID" value="NYF59764.1"/>
    <property type="molecule type" value="Genomic_DNA"/>
</dbReference>
<reference evidence="2 3" key="1">
    <citation type="submission" date="2020-07" db="EMBL/GenBank/DDBJ databases">
        <title>Sequencing the genomes of 1000 actinobacteria strains.</title>
        <authorList>
            <person name="Klenk H.-P."/>
        </authorList>
    </citation>
    <scope>NUCLEOTIDE SEQUENCE [LARGE SCALE GENOMIC DNA]</scope>
    <source>
        <strain evidence="2 3">DSM 43814</strain>
    </source>
</reference>
<gene>
    <name evidence="2" type="ORF">HDA35_005595</name>
</gene>
<protein>
    <submittedName>
        <fullName evidence="2">Uncharacterized protein</fullName>
    </submittedName>
</protein>
<evidence type="ECO:0000313" key="2">
    <source>
        <dbReference type="EMBL" id="NYF59764.1"/>
    </source>
</evidence>
<evidence type="ECO:0000256" key="1">
    <source>
        <dbReference type="SAM" id="MobiDB-lite"/>
    </source>
</evidence>
<dbReference type="Proteomes" id="UP000631553">
    <property type="component" value="Unassembled WGS sequence"/>
</dbReference>
<sequence>MLTLLLDGEPPSIDTVEEHRILLRDTVERLGLTLIEVTPAATADEVHVLPQQPGGSAEPTSEPTRDLPHDDLGQLWPHVGLRRNTPKDVKAVKLREVMLTPAWSAAPPALQRQAESFLHDT</sequence>